<sequence>MSQFKSCFITPSYKPDFDRCRLLAKSIDNFAVSDIHHYIVVDRKDAKLFQQLASSNRTIITVESILPWWIQKIPVIPNGWFSWKTLPLRNWVVQQVVKLEIVNHISEDVLIFVDSDVTFVRAFDLEQFFRNGKVRLFRESIFPSSLFNLDTQLQWRDSAGALLGLSSFQEVNQENPFIGYVGNLITWKRDNVLQLHQHIEKVTQKSWIKAIAECWNLSEYMLYGIFVDRVLKENSGHYWDSQKPSHDYWGTTPLEKEQLQQFFQEIPPECCAVMISSKSKTPVVQYEPLIQQMDIVS</sequence>
<proteinExistence type="predicted"/>
<dbReference type="AlphaFoldDB" id="A0A563VVQ8"/>
<dbReference type="RefSeq" id="WP_144865516.1">
    <property type="nucleotide sequence ID" value="NZ_LR213794.1"/>
</dbReference>
<name>A0A563VVQ8_9CYAN</name>
<reference evidence="1 2" key="1">
    <citation type="submission" date="2019-01" db="EMBL/GenBank/DDBJ databases">
        <authorList>
            <person name="Brito A."/>
        </authorList>
    </citation>
    <scope>NUCLEOTIDE SEQUENCE [LARGE SCALE GENOMIC DNA]</scope>
    <source>
        <strain evidence="1">1</strain>
    </source>
</reference>
<keyword evidence="2" id="KW-1185">Reference proteome</keyword>
<dbReference type="Proteomes" id="UP000320055">
    <property type="component" value="Unassembled WGS sequence"/>
</dbReference>
<gene>
    <name evidence="1" type="ORF">H1P_340022</name>
</gene>
<evidence type="ECO:0000313" key="2">
    <source>
        <dbReference type="Proteomes" id="UP000320055"/>
    </source>
</evidence>
<organism evidence="1 2">
    <name type="scientific">Hyella patelloides LEGE 07179</name>
    <dbReference type="NCBI Taxonomy" id="945734"/>
    <lineage>
        <taxon>Bacteria</taxon>
        <taxon>Bacillati</taxon>
        <taxon>Cyanobacteriota</taxon>
        <taxon>Cyanophyceae</taxon>
        <taxon>Pleurocapsales</taxon>
        <taxon>Hyellaceae</taxon>
        <taxon>Hyella</taxon>
    </lineage>
</organism>
<dbReference type="InterPro" id="IPR045499">
    <property type="entry name" value="DUF6492"/>
</dbReference>
<dbReference type="OrthoDB" id="571298at2"/>
<dbReference type="EMBL" id="CAACVJ010000268">
    <property type="protein sequence ID" value="VEP15496.1"/>
    <property type="molecule type" value="Genomic_DNA"/>
</dbReference>
<protein>
    <recommendedName>
        <fullName evidence="3">Glycosyl transferase</fullName>
    </recommendedName>
</protein>
<accession>A0A563VVQ8</accession>
<evidence type="ECO:0000313" key="1">
    <source>
        <dbReference type="EMBL" id="VEP15496.1"/>
    </source>
</evidence>
<evidence type="ECO:0008006" key="3">
    <source>
        <dbReference type="Google" id="ProtNLM"/>
    </source>
</evidence>
<dbReference type="Pfam" id="PF20102">
    <property type="entry name" value="DUF6492"/>
    <property type="match status" value="1"/>
</dbReference>